<evidence type="ECO:0000259" key="11">
    <source>
        <dbReference type="Pfam" id="PF02885"/>
    </source>
</evidence>
<comment type="catalytic activity">
    <reaction evidence="7 9">
        <text>N-(5-phospho-beta-D-ribosyl)anthranilate + diphosphate = 5-phospho-alpha-D-ribose 1-diphosphate + anthranilate</text>
        <dbReference type="Rhea" id="RHEA:11768"/>
        <dbReference type="ChEBI" id="CHEBI:16567"/>
        <dbReference type="ChEBI" id="CHEBI:18277"/>
        <dbReference type="ChEBI" id="CHEBI:33019"/>
        <dbReference type="ChEBI" id="CHEBI:58017"/>
        <dbReference type="EC" id="2.4.2.18"/>
    </reaction>
</comment>
<feature type="binding site" evidence="9">
    <location>
        <position position="99"/>
    </location>
    <ligand>
        <name>5-phospho-alpha-D-ribose 1-diphosphate</name>
        <dbReference type="ChEBI" id="CHEBI:58017"/>
    </ligand>
</feature>
<dbReference type="InterPro" id="IPR035902">
    <property type="entry name" value="Nuc_phospho_transferase"/>
</dbReference>
<evidence type="ECO:0000256" key="8">
    <source>
        <dbReference type="ARBA" id="ARBA00061188"/>
    </source>
</evidence>
<feature type="binding site" evidence="9">
    <location>
        <position position="131"/>
    </location>
    <ligand>
        <name>5-phospho-alpha-D-ribose 1-diphosphate</name>
        <dbReference type="ChEBI" id="CHEBI:58017"/>
    </ligand>
</feature>
<feature type="domain" description="Glycosyl transferase family 3" evidence="10">
    <location>
        <begin position="84"/>
        <end position="333"/>
    </location>
</feature>
<reference evidence="12 13" key="1">
    <citation type="journal article" date="2013" name="Int. J. Syst. Evol. Microbiol.">
        <title>Ilumatobacter nonamiense sp. nov. and Ilumatobacter coccineum sp. nov., isolated from seashore sand.</title>
        <authorList>
            <person name="Matsumoto A."/>
            <person name="Kasai H."/>
            <person name="Matsuo Y."/>
            <person name="Shizuri Y."/>
            <person name="Ichikawa N."/>
            <person name="Fujita N."/>
            <person name="Omura S."/>
            <person name="Takahashi Y."/>
        </authorList>
    </citation>
    <scope>NUCLEOTIDE SEQUENCE [LARGE SCALE GENOMIC DNA]</scope>
    <source>
        <strain evidence="13">NBRC 103263 / KCTC 29153 / YM16-304</strain>
    </source>
</reference>
<dbReference type="OrthoDB" id="9806430at2"/>
<feature type="binding site" evidence="9">
    <location>
        <position position="91"/>
    </location>
    <ligand>
        <name>anthranilate</name>
        <dbReference type="ChEBI" id="CHEBI:16567"/>
        <label>1</label>
    </ligand>
</feature>
<feature type="binding site" evidence="9">
    <location>
        <position position="177"/>
    </location>
    <ligand>
        <name>anthranilate</name>
        <dbReference type="ChEBI" id="CHEBI:16567"/>
        <label>2</label>
    </ligand>
</feature>
<evidence type="ECO:0000313" key="12">
    <source>
        <dbReference type="EMBL" id="BAN02221.1"/>
    </source>
</evidence>
<evidence type="ECO:0000256" key="2">
    <source>
        <dbReference type="ARBA" id="ARBA00022605"/>
    </source>
</evidence>
<gene>
    <name evidence="9 12" type="primary">trpD</name>
    <name evidence="12" type="ORF">YM304_19070</name>
</gene>
<evidence type="ECO:0000256" key="9">
    <source>
        <dbReference type="HAMAP-Rule" id="MF_00211"/>
    </source>
</evidence>
<feature type="binding site" evidence="9">
    <location>
        <position position="122"/>
    </location>
    <ligand>
        <name>anthranilate</name>
        <dbReference type="ChEBI" id="CHEBI:16567"/>
        <label>1</label>
    </ligand>
</feature>
<feature type="binding site" evidence="9">
    <location>
        <position position="91"/>
    </location>
    <ligand>
        <name>5-phospho-alpha-D-ribose 1-diphosphate</name>
        <dbReference type="ChEBI" id="CHEBI:58017"/>
    </ligand>
</feature>
<dbReference type="Gene3D" id="1.20.970.10">
    <property type="entry name" value="Transferase, Pyrimidine Nucleoside Phosphorylase, Chain C"/>
    <property type="match status" value="1"/>
</dbReference>
<feature type="binding site" evidence="9">
    <location>
        <position position="236"/>
    </location>
    <ligand>
        <name>Mg(2+)</name>
        <dbReference type="ChEBI" id="CHEBI:18420"/>
        <label>1</label>
    </ligand>
</feature>
<dbReference type="AlphaFoldDB" id="A0A6C7E6W1"/>
<dbReference type="Pfam" id="PF02885">
    <property type="entry name" value="Glycos_trans_3N"/>
    <property type="match status" value="1"/>
</dbReference>
<evidence type="ECO:0000256" key="5">
    <source>
        <dbReference type="ARBA" id="ARBA00022822"/>
    </source>
</evidence>
<feature type="binding site" evidence="9">
    <location>
        <position position="103"/>
    </location>
    <ligand>
        <name>Mg(2+)</name>
        <dbReference type="ChEBI" id="CHEBI:18420"/>
        <label>1</label>
    </ligand>
</feature>
<keyword evidence="3 9" id="KW-0328">Glycosyltransferase</keyword>
<dbReference type="UniPathway" id="UPA00035">
    <property type="reaction ID" value="UER00041"/>
</dbReference>
<feature type="domain" description="Glycosyl transferase family 3 N-terminal" evidence="11">
    <location>
        <begin position="12"/>
        <end position="69"/>
    </location>
</feature>
<comment type="function">
    <text evidence="9">Catalyzes the transfer of the phosphoribosyl group of 5-phosphorylribose-1-pyrophosphate (PRPP) to anthranilate to yield N-(5'-phosphoribosyl)-anthranilate (PRA).</text>
</comment>
<comment type="caution">
    <text evidence="9">Lacks conserved residue(s) required for the propagation of feature annotation.</text>
</comment>
<feature type="binding site" evidence="9">
    <location>
        <begin position="101"/>
        <end position="104"/>
    </location>
    <ligand>
        <name>5-phospho-alpha-D-ribose 1-diphosphate</name>
        <dbReference type="ChEBI" id="CHEBI:58017"/>
    </ligand>
</feature>
<dbReference type="FunFam" id="3.40.1030.10:FF:000002">
    <property type="entry name" value="Anthranilate phosphoribosyltransferase"/>
    <property type="match status" value="1"/>
</dbReference>
<keyword evidence="13" id="KW-1185">Reference proteome</keyword>
<comment type="similarity">
    <text evidence="9">Belongs to the anthranilate phosphoribosyltransferase family.</text>
</comment>
<dbReference type="GO" id="GO:0000287">
    <property type="term" value="F:magnesium ion binding"/>
    <property type="evidence" value="ECO:0007669"/>
    <property type="project" value="UniProtKB-UniRule"/>
</dbReference>
<dbReference type="HAMAP" id="MF_00211">
    <property type="entry name" value="TrpD"/>
    <property type="match status" value="1"/>
</dbReference>
<evidence type="ECO:0000256" key="7">
    <source>
        <dbReference type="ARBA" id="ARBA00052328"/>
    </source>
</evidence>
<comment type="cofactor">
    <cofactor evidence="9">
        <name>Mg(2+)</name>
        <dbReference type="ChEBI" id="CHEBI:18420"/>
    </cofactor>
    <text evidence="9">Binds 2 magnesium ions per monomer.</text>
</comment>
<dbReference type="InterPro" id="IPR017459">
    <property type="entry name" value="Glycosyl_Trfase_fam3_N_dom"/>
</dbReference>
<dbReference type="EC" id="2.4.2.18" evidence="9"/>
<protein>
    <recommendedName>
        <fullName evidence="9">Anthranilate phosphoribosyltransferase</fullName>
        <ecNumber evidence="9">2.4.2.18</ecNumber>
    </recommendedName>
</protein>
<dbReference type="Pfam" id="PF00591">
    <property type="entry name" value="Glycos_transf_3"/>
    <property type="match status" value="1"/>
</dbReference>
<dbReference type="GO" id="GO:0004048">
    <property type="term" value="F:anthranilate phosphoribosyltransferase activity"/>
    <property type="evidence" value="ECO:0007669"/>
    <property type="project" value="UniProtKB-UniRule"/>
</dbReference>
<dbReference type="KEGG" id="aym:YM304_19070"/>
<dbReference type="InterPro" id="IPR036320">
    <property type="entry name" value="Glycosyl_Trfase_fam3_N_dom_sf"/>
</dbReference>
<proteinExistence type="inferred from homology"/>
<evidence type="ECO:0000256" key="6">
    <source>
        <dbReference type="ARBA" id="ARBA00023141"/>
    </source>
</evidence>
<keyword evidence="5 9" id="KW-0822">Tryptophan biosynthesis</keyword>
<keyword evidence="6 9" id="KW-0057">Aromatic amino acid biosynthesis</keyword>
<feature type="binding site" evidence="9">
    <location>
        <begin position="119"/>
        <end position="127"/>
    </location>
    <ligand>
        <name>5-phospho-alpha-D-ribose 1-diphosphate</name>
        <dbReference type="ChEBI" id="CHEBI:58017"/>
    </ligand>
</feature>
<evidence type="ECO:0000259" key="10">
    <source>
        <dbReference type="Pfam" id="PF00591"/>
    </source>
</evidence>
<dbReference type="InterPro" id="IPR005940">
    <property type="entry name" value="Anthranilate_Pribosyl_Tfrase"/>
</dbReference>
<keyword evidence="9" id="KW-0479">Metal-binding</keyword>
<feature type="binding site" evidence="9">
    <location>
        <position position="236"/>
    </location>
    <ligand>
        <name>Mg(2+)</name>
        <dbReference type="ChEBI" id="CHEBI:18420"/>
        <label>2</label>
    </ligand>
</feature>
<evidence type="ECO:0000256" key="1">
    <source>
        <dbReference type="ARBA" id="ARBA00004907"/>
    </source>
</evidence>
<keyword evidence="2 9" id="KW-0028">Amino-acid biosynthesis</keyword>
<comment type="similarity">
    <text evidence="8">In the C-terminal section; belongs to the anthranilate phosphoribosyltransferase family.</text>
</comment>
<comment type="subunit">
    <text evidence="9">Homodimer.</text>
</comment>
<dbReference type="NCBIfam" id="TIGR01245">
    <property type="entry name" value="trpD"/>
    <property type="match status" value="1"/>
</dbReference>
<name>A0A6C7E6W1_ILUCY</name>
<comment type="pathway">
    <text evidence="1 9">Amino-acid biosynthesis; L-tryptophan biosynthesis; L-tryptophan from chorismate: step 2/5.</text>
</comment>
<keyword evidence="4 9" id="KW-0808">Transferase</keyword>
<keyword evidence="9" id="KW-0460">Magnesium</keyword>
<evidence type="ECO:0000256" key="4">
    <source>
        <dbReference type="ARBA" id="ARBA00022679"/>
    </source>
</evidence>
<dbReference type="Gene3D" id="3.40.1030.10">
    <property type="entry name" value="Nucleoside phosphorylase/phosphoribosyltransferase catalytic domain"/>
    <property type="match status" value="1"/>
</dbReference>
<dbReference type="GO" id="GO:0005829">
    <property type="term" value="C:cytosol"/>
    <property type="evidence" value="ECO:0007669"/>
    <property type="project" value="TreeGrafter"/>
</dbReference>
<dbReference type="RefSeq" id="WP_015441468.1">
    <property type="nucleotide sequence ID" value="NC_020520.1"/>
</dbReference>
<dbReference type="SUPFAM" id="SSF52418">
    <property type="entry name" value="Nucleoside phosphorylase/phosphoribosyltransferase catalytic domain"/>
    <property type="match status" value="1"/>
</dbReference>
<dbReference type="GO" id="GO:0000162">
    <property type="term" value="P:L-tryptophan biosynthetic process"/>
    <property type="evidence" value="ECO:0007669"/>
    <property type="project" value="UniProtKB-UniRule"/>
</dbReference>
<dbReference type="PANTHER" id="PTHR43285:SF2">
    <property type="entry name" value="ANTHRANILATE PHOSPHORIBOSYLTRANSFERASE"/>
    <property type="match status" value="1"/>
</dbReference>
<sequence length="352" mass="35419">MSALEKHGGWPRLIGDLLAGNDLSADAAGAAMTEILSGSATPAQIAGFVVALRAKGESSDELAAMLRVALVAGAAVPLTEAERADAIDVVGTGGDGSHSINVSTMAAIVAAGAGVPVCKHGNRSASSKCGTADVLELLGVAIEQTPDGVAACLREAGIAFCMAPMFHPAFRFAGPPRREMGVPTVFNLLGPMANPGRVKRQLIGVADPAFARPMIEALRTQGLTSAWVVHGDGLDELTTAGTSDVLELSGGEISSFTVDPSALGLAPATARDLRGGEPEENAEAVRRVLAGDAGPHRDVVLLNAAAALVVAGRADDLVAGLDQAAAAIDSGAAQRSLDAFVTVSQAQPQAAS</sequence>
<dbReference type="EMBL" id="AP012057">
    <property type="protein sequence ID" value="BAN02221.1"/>
    <property type="molecule type" value="Genomic_DNA"/>
</dbReference>
<evidence type="ECO:0000313" key="13">
    <source>
        <dbReference type="Proteomes" id="UP000011863"/>
    </source>
</evidence>
<dbReference type="Proteomes" id="UP000011863">
    <property type="component" value="Chromosome"/>
</dbReference>
<dbReference type="SUPFAM" id="SSF47648">
    <property type="entry name" value="Nucleoside phosphorylase/phosphoribosyltransferase N-terminal domain"/>
    <property type="match status" value="1"/>
</dbReference>
<evidence type="ECO:0000256" key="3">
    <source>
        <dbReference type="ARBA" id="ARBA00022676"/>
    </source>
</evidence>
<accession>A0A6C7E6W1</accession>
<dbReference type="PANTHER" id="PTHR43285">
    <property type="entry name" value="ANTHRANILATE PHOSPHORIBOSYLTRANSFERASE"/>
    <property type="match status" value="1"/>
</dbReference>
<feature type="binding site" evidence="9">
    <location>
        <position position="235"/>
    </location>
    <ligand>
        <name>Mg(2+)</name>
        <dbReference type="ChEBI" id="CHEBI:18420"/>
        <label>2</label>
    </ligand>
</feature>
<dbReference type="InterPro" id="IPR000312">
    <property type="entry name" value="Glycosyl_Trfase_fam3"/>
</dbReference>
<feature type="binding site" evidence="9">
    <location>
        <begin position="94"/>
        <end position="95"/>
    </location>
    <ligand>
        <name>5-phospho-alpha-D-ribose 1-diphosphate</name>
        <dbReference type="ChEBI" id="CHEBI:58017"/>
    </ligand>
</feature>
<organism evidence="12 13">
    <name type="scientific">Ilumatobacter coccineus (strain NBRC 103263 / KCTC 29153 / YM16-304)</name>
    <dbReference type="NCBI Taxonomy" id="1313172"/>
    <lineage>
        <taxon>Bacteria</taxon>
        <taxon>Bacillati</taxon>
        <taxon>Actinomycetota</taxon>
        <taxon>Acidimicrobiia</taxon>
        <taxon>Acidimicrobiales</taxon>
        <taxon>Ilumatobacteraceae</taxon>
        <taxon>Ilumatobacter</taxon>
    </lineage>
</organism>